<evidence type="ECO:0000256" key="6">
    <source>
        <dbReference type="ARBA" id="ARBA00023027"/>
    </source>
</evidence>
<feature type="domain" description="Alanine dehydrogenase/pyridine nucleotide transhydrogenase NAD(H)-binding" evidence="8">
    <location>
        <begin position="145"/>
        <end position="318"/>
    </location>
</feature>
<reference evidence="10 11" key="1">
    <citation type="submission" date="2023-08" db="EMBL/GenBank/DDBJ databases">
        <title>Rhodoferax potami sp. nov. and Rhodoferax mekongensis sp. nov., isolated from the Mekong River in Thailand.</title>
        <authorList>
            <person name="Kitikhun S."/>
            <person name="Charoenyingcharoen P."/>
            <person name="Siriarchawattana P."/>
            <person name="Likhitrattanapisal S."/>
            <person name="Nilsakha T."/>
            <person name="Chanpet A."/>
            <person name="Rattanawaree P."/>
            <person name="Ingsriswang S."/>
        </authorList>
    </citation>
    <scope>NUCLEOTIDE SEQUENCE [LARGE SCALE GENOMIC DNA]</scope>
    <source>
        <strain evidence="10 11">TBRC 17307</strain>
    </source>
</reference>
<protein>
    <recommendedName>
        <fullName evidence="2">proton-translocating NAD(P)(+) transhydrogenase</fullName>
        <ecNumber evidence="2">7.1.1.1</ecNumber>
    </recommendedName>
</protein>
<dbReference type="Pfam" id="PF01262">
    <property type="entry name" value="AlaDh_PNT_C"/>
    <property type="match status" value="1"/>
</dbReference>
<organism evidence="10 11">
    <name type="scientific">Rhodoferax mekongensis</name>
    <dbReference type="NCBI Taxonomy" id="3068341"/>
    <lineage>
        <taxon>Bacteria</taxon>
        <taxon>Pseudomonadati</taxon>
        <taxon>Pseudomonadota</taxon>
        <taxon>Betaproteobacteria</taxon>
        <taxon>Burkholderiales</taxon>
        <taxon>Comamonadaceae</taxon>
        <taxon>Rhodoferax</taxon>
    </lineage>
</organism>
<evidence type="ECO:0000313" key="10">
    <source>
        <dbReference type="EMBL" id="WNO05651.1"/>
    </source>
</evidence>
<accession>A0ABZ0B1F1</accession>
<name>A0ABZ0B1F1_9BURK</name>
<dbReference type="Pfam" id="PF05222">
    <property type="entry name" value="AlaDh_PNT_N"/>
    <property type="match status" value="1"/>
</dbReference>
<proteinExistence type="predicted"/>
<evidence type="ECO:0000256" key="4">
    <source>
        <dbReference type="ARBA" id="ARBA00022857"/>
    </source>
</evidence>
<dbReference type="RefSeq" id="WP_313868402.1">
    <property type="nucleotide sequence ID" value="NZ_CP132507.1"/>
</dbReference>
<dbReference type="Proteomes" id="UP001302257">
    <property type="component" value="Chromosome"/>
</dbReference>
<dbReference type="SUPFAM" id="SSF51735">
    <property type="entry name" value="NAD(P)-binding Rossmann-fold domains"/>
    <property type="match status" value="1"/>
</dbReference>
<dbReference type="SMART" id="SM01002">
    <property type="entry name" value="AlaDh_PNT_C"/>
    <property type="match status" value="1"/>
</dbReference>
<dbReference type="PANTHER" id="PTHR10160:SF19">
    <property type="entry name" value="PROTON-TRANSLOCATING NAD(P)(+) TRANSHYDROGENASE"/>
    <property type="match status" value="1"/>
</dbReference>
<evidence type="ECO:0000256" key="1">
    <source>
        <dbReference type="ARBA" id="ARBA00003943"/>
    </source>
</evidence>
<evidence type="ECO:0000259" key="8">
    <source>
        <dbReference type="SMART" id="SM01002"/>
    </source>
</evidence>
<comment type="catalytic activity">
    <reaction evidence="7">
        <text>NAD(+) + NADPH + H(+)(in) = NADH + NADP(+) + H(+)(out)</text>
        <dbReference type="Rhea" id="RHEA:47992"/>
        <dbReference type="ChEBI" id="CHEBI:15378"/>
        <dbReference type="ChEBI" id="CHEBI:57540"/>
        <dbReference type="ChEBI" id="CHEBI:57783"/>
        <dbReference type="ChEBI" id="CHEBI:57945"/>
        <dbReference type="ChEBI" id="CHEBI:58349"/>
        <dbReference type="EC" id="7.1.1.1"/>
    </reaction>
</comment>
<evidence type="ECO:0000256" key="5">
    <source>
        <dbReference type="ARBA" id="ARBA00022967"/>
    </source>
</evidence>
<evidence type="ECO:0000259" key="9">
    <source>
        <dbReference type="SMART" id="SM01003"/>
    </source>
</evidence>
<evidence type="ECO:0000256" key="3">
    <source>
        <dbReference type="ARBA" id="ARBA00022741"/>
    </source>
</evidence>
<dbReference type="GO" id="GO:0016491">
    <property type="term" value="F:oxidoreductase activity"/>
    <property type="evidence" value="ECO:0007669"/>
    <property type="project" value="UniProtKB-KW"/>
</dbReference>
<feature type="domain" description="Alanine dehydrogenase/pyridine nucleotide transhydrogenase N-terminal" evidence="9">
    <location>
        <begin position="4"/>
        <end position="136"/>
    </location>
</feature>
<comment type="function">
    <text evidence="1">The transhydrogenation between NADH and NADP is coupled to respiration and ATP hydrolysis and functions as a proton pump across the membrane.</text>
</comment>
<dbReference type="EMBL" id="CP132507">
    <property type="protein sequence ID" value="WNO05651.1"/>
    <property type="molecule type" value="Genomic_DNA"/>
</dbReference>
<keyword evidence="3" id="KW-0547">Nucleotide-binding</keyword>
<keyword evidence="10" id="KW-0560">Oxidoreductase</keyword>
<evidence type="ECO:0000256" key="7">
    <source>
        <dbReference type="ARBA" id="ARBA00048202"/>
    </source>
</evidence>
<dbReference type="PROSITE" id="PS00836">
    <property type="entry name" value="ALADH_PNT_1"/>
    <property type="match status" value="1"/>
</dbReference>
<evidence type="ECO:0000256" key="2">
    <source>
        <dbReference type="ARBA" id="ARBA00012943"/>
    </source>
</evidence>
<dbReference type="InterPro" id="IPR007886">
    <property type="entry name" value="AlaDH/PNT_N"/>
</dbReference>
<keyword evidence="4" id="KW-0521">NADP</keyword>
<keyword evidence="6" id="KW-0520">NAD</keyword>
<evidence type="ECO:0000313" key="11">
    <source>
        <dbReference type="Proteomes" id="UP001302257"/>
    </source>
</evidence>
<dbReference type="SMART" id="SM01003">
    <property type="entry name" value="AlaDh_PNT_N"/>
    <property type="match status" value="1"/>
</dbReference>
<dbReference type="InterPro" id="IPR007698">
    <property type="entry name" value="AlaDH/PNT_NAD(H)-bd"/>
</dbReference>
<dbReference type="EC" id="7.1.1.1" evidence="2"/>
<dbReference type="CDD" id="cd05304">
    <property type="entry name" value="Rubrum_tdh"/>
    <property type="match status" value="1"/>
</dbReference>
<dbReference type="Gene3D" id="3.40.50.720">
    <property type="entry name" value="NAD(P)-binding Rossmann-like Domain"/>
    <property type="match status" value="2"/>
</dbReference>
<dbReference type="InterPro" id="IPR036291">
    <property type="entry name" value="NAD(P)-bd_dom_sf"/>
</dbReference>
<dbReference type="NCBIfam" id="NF006942">
    <property type="entry name" value="PRK09424.1"/>
    <property type="match status" value="1"/>
</dbReference>
<dbReference type="InterPro" id="IPR008142">
    <property type="entry name" value="AlaDH/PNT_CS1"/>
</dbReference>
<keyword evidence="5" id="KW-1278">Translocase</keyword>
<keyword evidence="11" id="KW-1185">Reference proteome</keyword>
<dbReference type="PANTHER" id="PTHR10160">
    <property type="entry name" value="NAD(P) TRANSHYDROGENASE"/>
    <property type="match status" value="1"/>
</dbReference>
<sequence length="375" mass="38894">MHIGVPAETLAGETRVAVTPETVKKLKSQGHTVRVQSGAGLAASVTDEAYVAAGAEITDAAGALGSELVLKVRTPVDAEAAMMTPGATLVGMLNPFDAEGLQRLAAAKLNAYALEAAPRTTRAQSMDVLSSQANIAGYKAVMMAADKYQRFFPMLMTAAGTVKAARVVILGVGVAGLQAIATAKRLGAVIEASDVRPSVKEQVESLGAKFIDVPYETDEEKEAAVGVGGYAKPMPQSWLDRQKAEVAKRVAQADVVISTALIPGRAAPTLITEDMVKSMKPGSVIVDIAAGKGLNGGGNCPLSEADKTVVKHGVTLIGETNLPALVAADASSLYARNVLDFLKLIINKEGALHVDLEDDIVAACLVTQGGEVRRK</sequence>
<gene>
    <name evidence="10" type="ORF">RAN89_04250</name>
</gene>
<dbReference type="SUPFAM" id="SSF52283">
    <property type="entry name" value="Formate/glycerate dehydrogenase catalytic domain-like"/>
    <property type="match status" value="1"/>
</dbReference>